<name>B6H8W2_PENRW</name>
<dbReference type="AlphaFoldDB" id="B6H8W2"/>
<proteinExistence type="predicted"/>
<evidence type="ECO:0000313" key="3">
    <source>
        <dbReference type="Proteomes" id="UP000000724"/>
    </source>
</evidence>
<accession>B6H8W2</accession>
<evidence type="ECO:0000313" key="2">
    <source>
        <dbReference type="EMBL" id="CAP93653.1"/>
    </source>
</evidence>
<dbReference type="HOGENOM" id="CLU_1982305_0_0_1"/>
<dbReference type="VEuPathDB" id="FungiDB:PCH_Pc16g09830"/>
<protein>
    <submittedName>
        <fullName evidence="2">Uncharacterized protein</fullName>
    </submittedName>
</protein>
<feature type="region of interest" description="Disordered" evidence="1">
    <location>
        <begin position="98"/>
        <end position="126"/>
    </location>
</feature>
<reference evidence="2 3" key="1">
    <citation type="journal article" date="2008" name="Nat. Biotechnol.">
        <title>Genome sequencing and analysis of the filamentous fungus Penicillium chrysogenum.</title>
        <authorList>
            <person name="van den Berg M.A."/>
            <person name="Albang R."/>
            <person name="Albermann K."/>
            <person name="Badger J.H."/>
            <person name="Daran J.-M."/>
            <person name="Driessen A.J.M."/>
            <person name="Garcia-Estrada C."/>
            <person name="Fedorova N.D."/>
            <person name="Harris D.M."/>
            <person name="Heijne W.H.M."/>
            <person name="Joardar V.S."/>
            <person name="Kiel J.A.K.W."/>
            <person name="Kovalchuk A."/>
            <person name="Martin J.F."/>
            <person name="Nierman W.C."/>
            <person name="Nijland J.G."/>
            <person name="Pronk J.T."/>
            <person name="Roubos J.A."/>
            <person name="van der Klei I.J."/>
            <person name="van Peij N.N.M.E."/>
            <person name="Veenhuis M."/>
            <person name="von Doehren H."/>
            <person name="Wagner C."/>
            <person name="Wortman J.R."/>
            <person name="Bovenberg R.A.L."/>
        </authorList>
    </citation>
    <scope>NUCLEOTIDE SEQUENCE [LARGE SCALE GENOMIC DNA]</scope>
    <source>
        <strain evidence="3">ATCC 28089 / DSM 1075 / NRRL 1951 / Wisconsin 54-1255</strain>
    </source>
</reference>
<feature type="compositionally biased region" description="Basic and acidic residues" evidence="1">
    <location>
        <begin position="106"/>
        <end position="126"/>
    </location>
</feature>
<organism evidence="2 3">
    <name type="scientific">Penicillium rubens (strain ATCC 28089 / DSM 1075 / NRRL 1951 / Wisconsin 54-1255)</name>
    <name type="common">Penicillium chrysogenum</name>
    <dbReference type="NCBI Taxonomy" id="500485"/>
    <lineage>
        <taxon>Eukaryota</taxon>
        <taxon>Fungi</taxon>
        <taxon>Dikarya</taxon>
        <taxon>Ascomycota</taxon>
        <taxon>Pezizomycotina</taxon>
        <taxon>Eurotiomycetes</taxon>
        <taxon>Eurotiomycetidae</taxon>
        <taxon>Eurotiales</taxon>
        <taxon>Aspergillaceae</taxon>
        <taxon>Penicillium</taxon>
        <taxon>Penicillium chrysogenum species complex</taxon>
    </lineage>
</organism>
<sequence>MSCYCRKNKLIERPIKTKSSLYPKSQDLEKAPAARRKGRGKRFWQRCQTSVDGGAYPSCWVCARWTEERMGSKTPHEVNEAERKSYWTLSDSTWMKEAGGLSQNNIERRDRKRDGDGGRLKRRESF</sequence>
<evidence type="ECO:0000256" key="1">
    <source>
        <dbReference type="SAM" id="MobiDB-lite"/>
    </source>
</evidence>
<dbReference type="Proteomes" id="UP000000724">
    <property type="component" value="Contig Pc00c16"/>
</dbReference>
<gene>
    <name evidence="2" type="ORF">Pc16g09830</name>
    <name evidence="2" type="ORF">PCH_Pc16g09830</name>
</gene>
<dbReference type="EMBL" id="AM920431">
    <property type="protein sequence ID" value="CAP93653.1"/>
    <property type="molecule type" value="Genomic_DNA"/>
</dbReference>
<keyword evidence="3" id="KW-1185">Reference proteome</keyword>